<name>A0ABS4YLU3_9MICO</name>
<evidence type="ECO:0000313" key="4">
    <source>
        <dbReference type="Proteomes" id="UP000698222"/>
    </source>
</evidence>
<feature type="region of interest" description="Disordered" evidence="1">
    <location>
        <begin position="95"/>
        <end position="118"/>
    </location>
</feature>
<dbReference type="Pfam" id="PF13320">
    <property type="entry name" value="GH123_cat"/>
    <property type="match status" value="1"/>
</dbReference>
<evidence type="ECO:0000256" key="1">
    <source>
        <dbReference type="SAM" id="MobiDB-lite"/>
    </source>
</evidence>
<dbReference type="Proteomes" id="UP000698222">
    <property type="component" value="Unassembled WGS sequence"/>
</dbReference>
<dbReference type="InterPro" id="IPR025150">
    <property type="entry name" value="GH123_cat"/>
</dbReference>
<evidence type="ECO:0000313" key="3">
    <source>
        <dbReference type="EMBL" id="MBP2409575.1"/>
    </source>
</evidence>
<comment type="caution">
    <text evidence="3">The sequence shown here is derived from an EMBL/GenBank/DDBJ whole genome shotgun (WGS) entry which is preliminary data.</text>
</comment>
<protein>
    <recommendedName>
        <fullName evidence="2">Glycoside hydrolase 123 catalytic domain-containing protein</fullName>
    </recommendedName>
</protein>
<accession>A0ABS4YLU3</accession>
<organism evidence="3 4">
    <name type="scientific">Brachybacterium fresconis</name>
    <dbReference type="NCBI Taxonomy" id="173363"/>
    <lineage>
        <taxon>Bacteria</taxon>
        <taxon>Bacillati</taxon>
        <taxon>Actinomycetota</taxon>
        <taxon>Actinomycetes</taxon>
        <taxon>Micrococcales</taxon>
        <taxon>Dermabacteraceae</taxon>
        <taxon>Brachybacterium</taxon>
    </lineage>
</organism>
<evidence type="ECO:0000259" key="2">
    <source>
        <dbReference type="Pfam" id="PF13320"/>
    </source>
</evidence>
<dbReference type="EMBL" id="JAGIOC010000001">
    <property type="protein sequence ID" value="MBP2409575.1"/>
    <property type="molecule type" value="Genomic_DNA"/>
</dbReference>
<feature type="domain" description="Glycoside hydrolase 123 catalytic" evidence="2">
    <location>
        <begin position="191"/>
        <end position="519"/>
    </location>
</feature>
<dbReference type="Gene3D" id="3.20.20.80">
    <property type="entry name" value="Glycosidases"/>
    <property type="match status" value="1"/>
</dbReference>
<keyword evidence="4" id="KW-1185">Reference proteome</keyword>
<gene>
    <name evidence="3" type="ORF">JOF44_002478</name>
</gene>
<sequence>MQSVLTDSLEKVLGGTAPRPAELIGGAHASGFLGEVLSVQVAVLLEEHDAPDTASADRLAHAPRDLEDASAVVAVHLAGDLAERARVHVVRRVPVSSPAPENPDEHYLATEPGEYPDLLEPVTDRTARLTPGIWEALWIDITPEGPSDGGPHDLAVTLTSADGEHLLAEHTVHLRVHPHRLPPLAITNTHWFHADCLATHYDVAVFSERHWELIEAFLASAREMDVNSVLTPTWTPPLDTAEGYTRPVVQLVGIHEVEGRYDVDFHRLDRWLGICRDLGFTGIEIAHLFTQWGARATPAIQVETAAGLEDRFGWHVPATSPAYRRLLEALIPALREHLAEQWDGQVLWHISDEPGQDHLADYRAAKAQVADLLEGAQVVDALSSLDFAARGVVETPIVATDHVGAFLEAGWTPWVYYCVSQNRDVANRFIALPSVRSRVLGRQLFAFDAPGFLHWGYNFWYSQFSLKTIDPFQDTCAGGPFFGGDPFAVYPGPDGTAWLSIRHRVFAQAMADHRALTWLAELTDRPSTKALIDEGGTLTYSSFSYEVGAHLRSRQAADEKILAALAAR</sequence>
<dbReference type="RefSeq" id="WP_342591772.1">
    <property type="nucleotide sequence ID" value="NZ_BAAAJV010000006.1"/>
</dbReference>
<proteinExistence type="predicted"/>
<reference evidence="3 4" key="1">
    <citation type="submission" date="2021-03" db="EMBL/GenBank/DDBJ databases">
        <title>Sequencing the genomes of 1000 actinobacteria strains.</title>
        <authorList>
            <person name="Klenk H.-P."/>
        </authorList>
    </citation>
    <scope>NUCLEOTIDE SEQUENCE [LARGE SCALE GENOMIC DNA]</scope>
    <source>
        <strain evidence="3 4">DSM 14564</strain>
    </source>
</reference>